<feature type="region of interest" description="Disordered" evidence="1">
    <location>
        <begin position="25"/>
        <end position="56"/>
    </location>
</feature>
<reference evidence="3" key="1">
    <citation type="submission" date="2023-07" db="EMBL/GenBank/DDBJ databases">
        <title>30 novel species of actinomycetes from the DSMZ collection.</title>
        <authorList>
            <person name="Nouioui I."/>
        </authorList>
    </citation>
    <scope>NUCLEOTIDE SEQUENCE [LARGE SCALE GENOMIC DNA]</scope>
    <source>
        <strain evidence="3">DSM 44917</strain>
    </source>
</reference>
<feature type="region of interest" description="Disordered" evidence="1">
    <location>
        <begin position="1"/>
        <end position="20"/>
    </location>
</feature>
<evidence type="ECO:0000313" key="2">
    <source>
        <dbReference type="EMBL" id="MDT0309031.1"/>
    </source>
</evidence>
<dbReference type="RefSeq" id="WP_311631983.1">
    <property type="nucleotide sequence ID" value="NZ_JAVREN010000029.1"/>
</dbReference>
<name>A0ABU2LBS4_9ACTN</name>
<dbReference type="EMBL" id="JAVREN010000029">
    <property type="protein sequence ID" value="MDT0309031.1"/>
    <property type="molecule type" value="Genomic_DNA"/>
</dbReference>
<sequence>MSERTAAGPHAATLVAAPPRKVPVGAASAGVHASCDAHTQGVDPAAPGDAPPAGPA</sequence>
<dbReference type="Proteomes" id="UP001183388">
    <property type="component" value="Unassembled WGS sequence"/>
</dbReference>
<comment type="caution">
    <text evidence="2">The sequence shown here is derived from an EMBL/GenBank/DDBJ whole genome shotgun (WGS) entry which is preliminary data.</text>
</comment>
<protein>
    <submittedName>
        <fullName evidence="2">Uncharacterized protein</fullName>
    </submittedName>
</protein>
<accession>A0ABU2LBS4</accession>
<keyword evidence="3" id="KW-1185">Reference proteome</keyword>
<evidence type="ECO:0000313" key="3">
    <source>
        <dbReference type="Proteomes" id="UP001183388"/>
    </source>
</evidence>
<gene>
    <name evidence="2" type="ORF">RM780_18995</name>
</gene>
<organism evidence="2 3">
    <name type="scientific">Streptomyces boetiae</name>
    <dbReference type="NCBI Taxonomy" id="3075541"/>
    <lineage>
        <taxon>Bacteria</taxon>
        <taxon>Bacillati</taxon>
        <taxon>Actinomycetota</taxon>
        <taxon>Actinomycetes</taxon>
        <taxon>Kitasatosporales</taxon>
        <taxon>Streptomycetaceae</taxon>
        <taxon>Streptomyces</taxon>
    </lineage>
</organism>
<proteinExistence type="predicted"/>
<evidence type="ECO:0000256" key="1">
    <source>
        <dbReference type="SAM" id="MobiDB-lite"/>
    </source>
</evidence>